<dbReference type="InterPro" id="IPR006015">
    <property type="entry name" value="Universal_stress_UspA"/>
</dbReference>
<feature type="region of interest" description="Disordered" evidence="2">
    <location>
        <begin position="1"/>
        <end position="25"/>
    </location>
</feature>
<feature type="domain" description="UspA" evidence="3">
    <location>
        <begin position="26"/>
        <end position="167"/>
    </location>
</feature>
<dbReference type="EMBL" id="BAABJO010000013">
    <property type="protein sequence ID" value="GAA5124643.1"/>
    <property type="molecule type" value="Genomic_DNA"/>
</dbReference>
<evidence type="ECO:0000259" key="3">
    <source>
        <dbReference type="Pfam" id="PF00582"/>
    </source>
</evidence>
<protein>
    <submittedName>
        <fullName evidence="4">Universal stress protein</fullName>
    </submittedName>
</protein>
<sequence>MAQRLSQRRARGLGSDPTLSRGGHHMTGRIVVGIDGSQPSGNALEWAVARARLGGEQLELINTYSLTADIDFYGYQRTAASQPVEWFIEFSEEVLDAAAARVRELAPDLTCTTTSQVGHPAHVLAAASEGADALVVGRRGLGSAASALLGSVSNRLTIQARCPLVVVGGDELPTTGPIVVGVDESEFGTNALRYAIGEAAVRGTSVRAVAAYEIPYQALRVVPDPELVARMGANVEAEAAGTITRALEEAQKTEPASVSVDHVVVEGHAAHAILGQAEDAQLIVVGTHGKGLIRRILLGSVSRQVLSDADRPVAVIDLPGT</sequence>
<keyword evidence="5" id="KW-1185">Reference proteome</keyword>
<dbReference type="PANTHER" id="PTHR31964">
    <property type="entry name" value="ADENINE NUCLEOTIDE ALPHA HYDROLASES-LIKE SUPERFAMILY PROTEIN"/>
    <property type="match status" value="1"/>
</dbReference>
<reference evidence="5" key="1">
    <citation type="journal article" date="2019" name="Int. J. Syst. Evol. Microbiol.">
        <title>The Global Catalogue of Microorganisms (GCM) 10K type strain sequencing project: providing services to taxonomists for standard genome sequencing and annotation.</title>
        <authorList>
            <consortium name="The Broad Institute Genomics Platform"/>
            <consortium name="The Broad Institute Genome Sequencing Center for Infectious Disease"/>
            <person name="Wu L."/>
            <person name="Ma J."/>
        </authorList>
    </citation>
    <scope>NUCLEOTIDE SEQUENCE [LARGE SCALE GENOMIC DNA]</scope>
    <source>
        <strain evidence="5">JCM 18302</strain>
    </source>
</reference>
<gene>
    <name evidence="4" type="ORF">GCM10023320_38030</name>
</gene>
<dbReference type="Pfam" id="PF00582">
    <property type="entry name" value="Usp"/>
    <property type="match status" value="2"/>
</dbReference>
<evidence type="ECO:0000256" key="2">
    <source>
        <dbReference type="SAM" id="MobiDB-lite"/>
    </source>
</evidence>
<dbReference type="RefSeq" id="WP_345606503.1">
    <property type="nucleotide sequence ID" value="NZ_BAABJO010000013.1"/>
</dbReference>
<proteinExistence type="inferred from homology"/>
<dbReference type="PANTHER" id="PTHR31964:SF113">
    <property type="entry name" value="USPA DOMAIN-CONTAINING PROTEIN"/>
    <property type="match status" value="1"/>
</dbReference>
<dbReference type="InterPro" id="IPR014729">
    <property type="entry name" value="Rossmann-like_a/b/a_fold"/>
</dbReference>
<evidence type="ECO:0000313" key="4">
    <source>
        <dbReference type="EMBL" id="GAA5124643.1"/>
    </source>
</evidence>
<dbReference type="Proteomes" id="UP001500804">
    <property type="component" value="Unassembled WGS sequence"/>
</dbReference>
<dbReference type="PRINTS" id="PR01438">
    <property type="entry name" value="UNVRSLSTRESS"/>
</dbReference>
<name>A0ABP9NKY5_9PSEU</name>
<comment type="caution">
    <text evidence="4">The sequence shown here is derived from an EMBL/GenBank/DDBJ whole genome shotgun (WGS) entry which is preliminary data.</text>
</comment>
<dbReference type="SUPFAM" id="SSF52402">
    <property type="entry name" value="Adenine nucleotide alpha hydrolases-like"/>
    <property type="match status" value="2"/>
</dbReference>
<organism evidence="4 5">
    <name type="scientific">Pseudonocardia adelaidensis</name>
    <dbReference type="NCBI Taxonomy" id="648754"/>
    <lineage>
        <taxon>Bacteria</taxon>
        <taxon>Bacillati</taxon>
        <taxon>Actinomycetota</taxon>
        <taxon>Actinomycetes</taxon>
        <taxon>Pseudonocardiales</taxon>
        <taxon>Pseudonocardiaceae</taxon>
        <taxon>Pseudonocardia</taxon>
    </lineage>
</organism>
<accession>A0ABP9NKY5</accession>
<dbReference type="CDD" id="cd00293">
    <property type="entry name" value="USP-like"/>
    <property type="match status" value="2"/>
</dbReference>
<comment type="similarity">
    <text evidence="1">Belongs to the universal stress protein A family.</text>
</comment>
<evidence type="ECO:0000313" key="5">
    <source>
        <dbReference type="Proteomes" id="UP001500804"/>
    </source>
</evidence>
<dbReference type="InterPro" id="IPR006016">
    <property type="entry name" value="UspA"/>
</dbReference>
<evidence type="ECO:0000256" key="1">
    <source>
        <dbReference type="ARBA" id="ARBA00008791"/>
    </source>
</evidence>
<feature type="compositionally biased region" description="Basic residues" evidence="2">
    <location>
        <begin position="1"/>
        <end position="11"/>
    </location>
</feature>
<feature type="domain" description="UspA" evidence="3">
    <location>
        <begin position="177"/>
        <end position="316"/>
    </location>
</feature>
<dbReference type="Gene3D" id="3.40.50.620">
    <property type="entry name" value="HUPs"/>
    <property type="match status" value="2"/>
</dbReference>